<reference evidence="6" key="1">
    <citation type="submission" date="2016-06" db="UniProtKB">
        <authorList>
            <consortium name="WormBaseParasite"/>
        </authorList>
    </citation>
    <scope>IDENTIFICATION</scope>
</reference>
<gene>
    <name evidence="4" type="ORF">TCNE_LOCUS4766</name>
</gene>
<sequence>MEKLTQVMQNPKQYKIPNWFLNRQKDIKDGKYSQVSLLMELNNIQHCVR</sequence>
<name>A0A183U8E7_TOXCA</name>
<keyword evidence="5" id="KW-1185">Reference proteome</keyword>
<accession>A0A183U8E7</accession>
<organism evidence="5 6">
    <name type="scientific">Toxocara canis</name>
    <name type="common">Canine roundworm</name>
    <dbReference type="NCBI Taxonomy" id="6265"/>
    <lineage>
        <taxon>Eukaryota</taxon>
        <taxon>Metazoa</taxon>
        <taxon>Ecdysozoa</taxon>
        <taxon>Nematoda</taxon>
        <taxon>Chromadorea</taxon>
        <taxon>Rhabditida</taxon>
        <taxon>Spirurina</taxon>
        <taxon>Ascaridomorpha</taxon>
        <taxon>Ascaridoidea</taxon>
        <taxon>Toxocaridae</taxon>
        <taxon>Toxocara</taxon>
    </lineage>
</organism>
<evidence type="ECO:0000256" key="2">
    <source>
        <dbReference type="ARBA" id="ARBA00022980"/>
    </source>
</evidence>
<reference evidence="4 5" key="2">
    <citation type="submission" date="2018-11" db="EMBL/GenBank/DDBJ databases">
        <authorList>
            <consortium name="Pathogen Informatics"/>
        </authorList>
    </citation>
    <scope>NUCLEOTIDE SEQUENCE [LARGE SCALE GENOMIC DNA]</scope>
</reference>
<comment type="similarity">
    <text evidence="1">Belongs to the universal ribosomal protein uS13 family.</text>
</comment>
<evidence type="ECO:0000256" key="3">
    <source>
        <dbReference type="ARBA" id="ARBA00023274"/>
    </source>
</evidence>
<protein>
    <submittedName>
        <fullName evidence="6">40S ribosomal protein S18</fullName>
    </submittedName>
</protein>
<proteinExistence type="inferred from homology"/>
<keyword evidence="2" id="KW-0689">Ribosomal protein</keyword>
<evidence type="ECO:0000256" key="1">
    <source>
        <dbReference type="ARBA" id="ARBA00008080"/>
    </source>
</evidence>
<evidence type="ECO:0000313" key="5">
    <source>
        <dbReference type="Proteomes" id="UP000050794"/>
    </source>
</evidence>
<dbReference type="GO" id="GO:0005840">
    <property type="term" value="C:ribosome"/>
    <property type="evidence" value="ECO:0007669"/>
    <property type="project" value="UniProtKB-KW"/>
</dbReference>
<dbReference type="InterPro" id="IPR001892">
    <property type="entry name" value="Ribosomal_uS13"/>
</dbReference>
<evidence type="ECO:0000313" key="6">
    <source>
        <dbReference type="WBParaSite" id="TCNE_0000476701-mRNA-1"/>
    </source>
</evidence>
<dbReference type="GO" id="GO:0003735">
    <property type="term" value="F:structural constituent of ribosome"/>
    <property type="evidence" value="ECO:0007669"/>
    <property type="project" value="InterPro"/>
</dbReference>
<dbReference type="GO" id="GO:0006412">
    <property type="term" value="P:translation"/>
    <property type="evidence" value="ECO:0007669"/>
    <property type="project" value="InterPro"/>
</dbReference>
<dbReference type="Pfam" id="PF00416">
    <property type="entry name" value="Ribosomal_S13"/>
    <property type="match status" value="1"/>
</dbReference>
<dbReference type="WBParaSite" id="TCNE_0000476701-mRNA-1">
    <property type="protein sequence ID" value="TCNE_0000476701-mRNA-1"/>
    <property type="gene ID" value="TCNE_0000476701"/>
</dbReference>
<keyword evidence="3" id="KW-0687">Ribonucleoprotein</keyword>
<dbReference type="GO" id="GO:1990904">
    <property type="term" value="C:ribonucleoprotein complex"/>
    <property type="evidence" value="ECO:0007669"/>
    <property type="project" value="UniProtKB-KW"/>
</dbReference>
<dbReference type="Proteomes" id="UP000050794">
    <property type="component" value="Unassembled WGS sequence"/>
</dbReference>
<evidence type="ECO:0000313" key="4">
    <source>
        <dbReference type="EMBL" id="VDM32155.1"/>
    </source>
</evidence>
<dbReference type="EMBL" id="UYWY01008956">
    <property type="protein sequence ID" value="VDM32155.1"/>
    <property type="molecule type" value="Genomic_DNA"/>
</dbReference>
<dbReference type="GO" id="GO:0003723">
    <property type="term" value="F:RNA binding"/>
    <property type="evidence" value="ECO:0007669"/>
    <property type="project" value="InterPro"/>
</dbReference>
<dbReference type="AlphaFoldDB" id="A0A183U8E7"/>